<proteinExistence type="predicted"/>
<dbReference type="OrthoDB" id="441812at2759"/>
<protein>
    <submittedName>
        <fullName evidence="1">Uncharacterized protein</fullName>
    </submittedName>
</protein>
<evidence type="ECO:0000313" key="1">
    <source>
        <dbReference type="EMBL" id="GMJ09519.1"/>
    </source>
</evidence>
<organism evidence="1 2">
    <name type="scientific">Hibiscus trionum</name>
    <name type="common">Flower of an hour</name>
    <dbReference type="NCBI Taxonomy" id="183268"/>
    <lineage>
        <taxon>Eukaryota</taxon>
        <taxon>Viridiplantae</taxon>
        <taxon>Streptophyta</taxon>
        <taxon>Embryophyta</taxon>
        <taxon>Tracheophyta</taxon>
        <taxon>Spermatophyta</taxon>
        <taxon>Magnoliopsida</taxon>
        <taxon>eudicotyledons</taxon>
        <taxon>Gunneridae</taxon>
        <taxon>Pentapetalae</taxon>
        <taxon>rosids</taxon>
        <taxon>malvids</taxon>
        <taxon>Malvales</taxon>
        <taxon>Malvaceae</taxon>
        <taxon>Malvoideae</taxon>
        <taxon>Hibiscus</taxon>
    </lineage>
</organism>
<sequence length="79" mass="8983">MMLHGGSRISNFLQSPISLLFIFPRRLLMKFEFSSFVQAKGLNTLDEESDEFLPWLERKAGAKISSVLSIGKSPYGRLF</sequence>
<comment type="caution">
    <text evidence="1">The sequence shown here is derived from an EMBL/GenBank/DDBJ whole genome shotgun (WGS) entry which is preliminary data.</text>
</comment>
<name>A0A9W7MP64_HIBTR</name>
<reference evidence="1" key="1">
    <citation type="submission" date="2023-05" db="EMBL/GenBank/DDBJ databases">
        <title>Genome and transcriptome analyses reveal genes involved in the formation of fine ridges on petal epidermal cells in Hibiscus trionum.</title>
        <authorList>
            <person name="Koshimizu S."/>
            <person name="Masuda S."/>
            <person name="Ishii T."/>
            <person name="Shirasu K."/>
            <person name="Hoshino A."/>
            <person name="Arita M."/>
        </authorList>
    </citation>
    <scope>NUCLEOTIDE SEQUENCE</scope>
    <source>
        <strain evidence="1">Hamamatsu line</strain>
    </source>
</reference>
<gene>
    <name evidence="1" type="ORF">HRI_004621100</name>
</gene>
<dbReference type="EMBL" id="BSYR01000055">
    <property type="protein sequence ID" value="GMJ09519.1"/>
    <property type="molecule type" value="Genomic_DNA"/>
</dbReference>
<keyword evidence="2" id="KW-1185">Reference proteome</keyword>
<dbReference type="Proteomes" id="UP001165190">
    <property type="component" value="Unassembled WGS sequence"/>
</dbReference>
<evidence type="ECO:0000313" key="2">
    <source>
        <dbReference type="Proteomes" id="UP001165190"/>
    </source>
</evidence>
<dbReference type="AlphaFoldDB" id="A0A9W7MP64"/>
<accession>A0A9W7MP64</accession>